<evidence type="ECO:0000313" key="1">
    <source>
        <dbReference type="EMBL" id="PAV75589.1"/>
    </source>
</evidence>
<evidence type="ECO:0000313" key="2">
    <source>
        <dbReference type="Proteomes" id="UP000218231"/>
    </source>
</evidence>
<sequence length="259" mass="30353">MVNDNHPKKLSPEASNRAKKNWKKLKIVLLFSESFKWRIDFRKRFCQFTKAVTDYEREEALRLIFNHLLMWSNFIECHTNDLVKICDQVQDLENRLKKRHALKKFFIRRCRKRNDLYVARSTREFIQNTLIMRLTALKGVVSRAKDDFEQFALTNEEAQVSKNNQFINDKIGVFQEVLSTSLLNLTMHCNDQIDHISAIKHENFKISNVKETGALIKTTSEEMASIPFRAQEKLQAISNSIKNSYALQNAKDLKQIKAA</sequence>
<keyword evidence="2" id="KW-1185">Reference proteome</keyword>
<name>A0A2A2KNZ3_9BILA</name>
<dbReference type="EMBL" id="LIAE01008056">
    <property type="protein sequence ID" value="PAV75589.1"/>
    <property type="molecule type" value="Genomic_DNA"/>
</dbReference>
<organism evidence="1 2">
    <name type="scientific">Diploscapter pachys</name>
    <dbReference type="NCBI Taxonomy" id="2018661"/>
    <lineage>
        <taxon>Eukaryota</taxon>
        <taxon>Metazoa</taxon>
        <taxon>Ecdysozoa</taxon>
        <taxon>Nematoda</taxon>
        <taxon>Chromadorea</taxon>
        <taxon>Rhabditida</taxon>
        <taxon>Rhabditina</taxon>
        <taxon>Rhabditomorpha</taxon>
        <taxon>Rhabditoidea</taxon>
        <taxon>Rhabditidae</taxon>
        <taxon>Diploscapter</taxon>
    </lineage>
</organism>
<dbReference type="AlphaFoldDB" id="A0A2A2KNZ3"/>
<protein>
    <submittedName>
        <fullName evidence="1">Uncharacterized protein</fullName>
    </submittedName>
</protein>
<gene>
    <name evidence="1" type="ORF">WR25_12595</name>
</gene>
<reference evidence="1 2" key="1">
    <citation type="journal article" date="2017" name="Curr. Biol.">
        <title>Genome architecture and evolution of a unichromosomal asexual nematode.</title>
        <authorList>
            <person name="Fradin H."/>
            <person name="Zegar C."/>
            <person name="Gutwein M."/>
            <person name="Lucas J."/>
            <person name="Kovtun M."/>
            <person name="Corcoran D."/>
            <person name="Baugh L.R."/>
            <person name="Kiontke K."/>
            <person name="Gunsalus K."/>
            <person name="Fitch D.H."/>
            <person name="Piano F."/>
        </authorList>
    </citation>
    <scope>NUCLEOTIDE SEQUENCE [LARGE SCALE GENOMIC DNA]</scope>
    <source>
        <strain evidence="1">PF1309</strain>
    </source>
</reference>
<proteinExistence type="predicted"/>
<dbReference type="Proteomes" id="UP000218231">
    <property type="component" value="Unassembled WGS sequence"/>
</dbReference>
<accession>A0A2A2KNZ3</accession>
<comment type="caution">
    <text evidence="1">The sequence shown here is derived from an EMBL/GenBank/DDBJ whole genome shotgun (WGS) entry which is preliminary data.</text>
</comment>